<dbReference type="OrthoDB" id="10436at2157"/>
<evidence type="ECO:0000313" key="5">
    <source>
        <dbReference type="EMBL" id="SDK61643.1"/>
    </source>
</evidence>
<evidence type="ECO:0000313" key="6">
    <source>
        <dbReference type="Proteomes" id="UP000198882"/>
    </source>
</evidence>
<keyword evidence="6" id="KW-1185">Reference proteome</keyword>
<dbReference type="Pfam" id="PF01522">
    <property type="entry name" value="Polysacc_deac_1"/>
    <property type="match status" value="1"/>
</dbReference>
<dbReference type="Gene3D" id="3.20.20.370">
    <property type="entry name" value="Glycoside hydrolase/deacetylase"/>
    <property type="match status" value="1"/>
</dbReference>
<organism evidence="5 6">
    <name type="scientific">Natronorubrum texcoconense</name>
    <dbReference type="NCBI Taxonomy" id="1095776"/>
    <lineage>
        <taxon>Archaea</taxon>
        <taxon>Methanobacteriati</taxon>
        <taxon>Methanobacteriota</taxon>
        <taxon>Stenosarchaea group</taxon>
        <taxon>Halobacteria</taxon>
        <taxon>Halobacteriales</taxon>
        <taxon>Natrialbaceae</taxon>
        <taxon>Natronorubrum</taxon>
    </lineage>
</organism>
<dbReference type="STRING" id="1095776.SAMN04515672_3524"/>
<reference evidence="6" key="1">
    <citation type="submission" date="2016-10" db="EMBL/GenBank/DDBJ databases">
        <authorList>
            <person name="Varghese N."/>
            <person name="Submissions S."/>
        </authorList>
    </citation>
    <scope>NUCLEOTIDE SEQUENCE [LARGE SCALE GENOMIC DNA]</scope>
    <source>
        <strain evidence="6">B4,CECT 8067,JCM 17497</strain>
    </source>
</reference>
<dbReference type="EMBL" id="FNFE01000005">
    <property type="protein sequence ID" value="SDK61643.1"/>
    <property type="molecule type" value="Genomic_DNA"/>
</dbReference>
<dbReference type="InterPro" id="IPR051398">
    <property type="entry name" value="Polysacch_Deacetylase"/>
</dbReference>
<feature type="region of interest" description="Disordered" evidence="3">
    <location>
        <begin position="1"/>
        <end position="57"/>
    </location>
</feature>
<dbReference type="PANTHER" id="PTHR34216:SF3">
    <property type="entry name" value="POLY-BETA-1,6-N-ACETYL-D-GLUCOSAMINE N-DEACETYLASE"/>
    <property type="match status" value="1"/>
</dbReference>
<evidence type="ECO:0000256" key="2">
    <source>
        <dbReference type="ARBA" id="ARBA00022729"/>
    </source>
</evidence>
<evidence type="ECO:0000259" key="4">
    <source>
        <dbReference type="PROSITE" id="PS51677"/>
    </source>
</evidence>
<dbReference type="PANTHER" id="PTHR34216">
    <property type="match status" value="1"/>
</dbReference>
<proteinExistence type="predicted"/>
<dbReference type="AlphaFoldDB" id="A0A1G9DCQ8"/>
<dbReference type="CDD" id="cd10970">
    <property type="entry name" value="CE4_DAC_u1_6s"/>
    <property type="match status" value="1"/>
</dbReference>
<sequence length="408" mass="45607">MDSSKLNRRTYLGATTAAVGLTGRTDAANGPSESEVEDGANDSSEYPDGAGTDDDFEELDRWDVEGATLSADEGRVLVGSQSARLETDEEPATLSKSFSESRELTDVVPGVAVASEELVVPWLRLVDSDGETIEYRRTVTGDLPLERYNFGVTDVDDGFDATSVDEVHLRIPEGDDDERTIWFDDFHFTPRPETGKVMIQFDDTHVTDYTEALPLLEEYDYPAVTFINPDYVDGGDVGGDPRMTTDQLHELHDAGWCIANHTVSHPELPELDAEEQEVEIREGKAWLEAQGFEEGAQYFAYPFGEYEETTLELVDDYHAIGFGGGQPVQGYTTNTVLASRIAEPDDERIETELERTAEMGGITSMFYHRLEDDDLEAFETLVETLREYESRGELEVILPQDLEREFLF</sequence>
<feature type="domain" description="NodB homology" evidence="4">
    <location>
        <begin position="195"/>
        <end position="408"/>
    </location>
</feature>
<evidence type="ECO:0000256" key="3">
    <source>
        <dbReference type="SAM" id="MobiDB-lite"/>
    </source>
</evidence>
<dbReference type="GO" id="GO:0005975">
    <property type="term" value="P:carbohydrate metabolic process"/>
    <property type="evidence" value="ECO:0007669"/>
    <property type="project" value="InterPro"/>
</dbReference>
<dbReference type="RefSeq" id="WP_090310014.1">
    <property type="nucleotide sequence ID" value="NZ_FNFE01000005.1"/>
</dbReference>
<comment type="subcellular location">
    <subcellularLocation>
        <location evidence="1">Secreted</location>
    </subcellularLocation>
</comment>
<dbReference type="Proteomes" id="UP000198882">
    <property type="component" value="Unassembled WGS sequence"/>
</dbReference>
<dbReference type="GO" id="GO:0005576">
    <property type="term" value="C:extracellular region"/>
    <property type="evidence" value="ECO:0007669"/>
    <property type="project" value="UniProtKB-SubCell"/>
</dbReference>
<dbReference type="SUPFAM" id="SSF88713">
    <property type="entry name" value="Glycoside hydrolase/deacetylase"/>
    <property type="match status" value="1"/>
</dbReference>
<accession>A0A1G9DCQ8</accession>
<name>A0A1G9DCQ8_9EURY</name>
<gene>
    <name evidence="5" type="ORF">SAMN04515672_3524</name>
</gene>
<dbReference type="InterPro" id="IPR002509">
    <property type="entry name" value="NODB_dom"/>
</dbReference>
<dbReference type="GO" id="GO:0016810">
    <property type="term" value="F:hydrolase activity, acting on carbon-nitrogen (but not peptide) bonds"/>
    <property type="evidence" value="ECO:0007669"/>
    <property type="project" value="InterPro"/>
</dbReference>
<dbReference type="PROSITE" id="PS51677">
    <property type="entry name" value="NODB"/>
    <property type="match status" value="1"/>
</dbReference>
<evidence type="ECO:0000256" key="1">
    <source>
        <dbReference type="ARBA" id="ARBA00004613"/>
    </source>
</evidence>
<keyword evidence="2" id="KW-0732">Signal</keyword>
<protein>
    <submittedName>
        <fullName evidence="5">Peptidoglycan/xylan/chitin deacetylase, PgdA/CDA1 family</fullName>
    </submittedName>
</protein>
<dbReference type="InterPro" id="IPR011330">
    <property type="entry name" value="Glyco_hydro/deAcase_b/a-brl"/>
</dbReference>